<dbReference type="Proteomes" id="UP000619293">
    <property type="component" value="Unassembled WGS sequence"/>
</dbReference>
<organism evidence="1 2">
    <name type="scientific">Catellatospora chokoriensis</name>
    <dbReference type="NCBI Taxonomy" id="310353"/>
    <lineage>
        <taxon>Bacteria</taxon>
        <taxon>Bacillati</taxon>
        <taxon>Actinomycetota</taxon>
        <taxon>Actinomycetes</taxon>
        <taxon>Micromonosporales</taxon>
        <taxon>Micromonosporaceae</taxon>
        <taxon>Catellatospora</taxon>
    </lineage>
</organism>
<reference evidence="1 2" key="1">
    <citation type="submission" date="2021-01" db="EMBL/GenBank/DDBJ databases">
        <title>Whole genome shotgun sequence of Catellatospora chokoriensis NBRC 107358.</title>
        <authorList>
            <person name="Komaki H."/>
            <person name="Tamura T."/>
        </authorList>
    </citation>
    <scope>NUCLEOTIDE SEQUENCE [LARGE SCALE GENOMIC DNA]</scope>
    <source>
        <strain evidence="1 2">NBRC 107358</strain>
    </source>
</reference>
<keyword evidence="2" id="KW-1185">Reference proteome</keyword>
<dbReference type="RefSeq" id="WP_191837873.1">
    <property type="nucleotide sequence ID" value="NZ_BAAALB010000030.1"/>
</dbReference>
<evidence type="ECO:0000313" key="1">
    <source>
        <dbReference type="EMBL" id="GIF91378.1"/>
    </source>
</evidence>
<dbReference type="AlphaFoldDB" id="A0A8J3NT80"/>
<dbReference type="InterPro" id="IPR046042">
    <property type="entry name" value="DUF6000"/>
</dbReference>
<evidence type="ECO:0000313" key="2">
    <source>
        <dbReference type="Proteomes" id="UP000619293"/>
    </source>
</evidence>
<protein>
    <submittedName>
        <fullName evidence="1">Uncharacterized protein</fullName>
    </submittedName>
</protein>
<accession>A0A8J3NT80</accession>
<dbReference type="Pfam" id="PF19463">
    <property type="entry name" value="DUF6000"/>
    <property type="match status" value="1"/>
</dbReference>
<dbReference type="EMBL" id="BONG01000031">
    <property type="protein sequence ID" value="GIF91378.1"/>
    <property type="molecule type" value="Genomic_DNA"/>
</dbReference>
<sequence length="205" mass="23203">MHYLPPLADPGVDTIRRYVIVTPPPEPPRYLELMRGRHKRRAGPEADAFLSALRKDAQTISDEELTFLLQPGRRPNWRPRLVAGYLVGISRRGQFRQTIGDLLLASEVFSSGQGYCFALAALGSDRDAELLTAYLDRYLPRPDLRYDQAWAMGALVHLDTQLGTAHADRYLVEDGLWAHWTADHSVSDVPAYEYPRQCIEHMCGV</sequence>
<proteinExistence type="predicted"/>
<comment type="caution">
    <text evidence="1">The sequence shown here is derived from an EMBL/GenBank/DDBJ whole genome shotgun (WGS) entry which is preliminary data.</text>
</comment>
<name>A0A8J3NT80_9ACTN</name>
<gene>
    <name evidence="1" type="ORF">Cch02nite_48220</name>
</gene>